<feature type="region of interest" description="Disordered" evidence="1">
    <location>
        <begin position="248"/>
        <end position="269"/>
    </location>
</feature>
<feature type="non-terminal residue" evidence="2">
    <location>
        <position position="745"/>
    </location>
</feature>
<dbReference type="KEGG" id="scm:SCHCO_02670739"/>
<feature type="compositionally biased region" description="Basic and acidic residues" evidence="1">
    <location>
        <begin position="557"/>
        <end position="571"/>
    </location>
</feature>
<dbReference type="RefSeq" id="XP_003029914.1">
    <property type="nucleotide sequence ID" value="XM_003029868.1"/>
</dbReference>
<dbReference type="eggNOG" id="ENOG502SSGC">
    <property type="taxonomic scope" value="Eukaryota"/>
</dbReference>
<feature type="region of interest" description="Disordered" evidence="1">
    <location>
        <begin position="532"/>
        <end position="574"/>
    </location>
</feature>
<dbReference type="HOGENOM" id="CLU_373039_0_0_1"/>
<dbReference type="Gene3D" id="3.30.710.10">
    <property type="entry name" value="Potassium Channel Kv1.1, Chain A"/>
    <property type="match status" value="1"/>
</dbReference>
<dbReference type="EMBL" id="GL377309">
    <property type="protein sequence ID" value="EFI95011.1"/>
    <property type="molecule type" value="Genomic_DNA"/>
</dbReference>
<accession>D8QCY2</accession>
<dbReference type="Proteomes" id="UP000007431">
    <property type="component" value="Unassembled WGS sequence"/>
</dbReference>
<evidence type="ECO:0000256" key="1">
    <source>
        <dbReference type="SAM" id="MobiDB-lite"/>
    </source>
</evidence>
<gene>
    <name evidence="2" type="ORF">SCHCODRAFT_111720</name>
</gene>
<evidence type="ECO:0008006" key="4">
    <source>
        <dbReference type="Google" id="ProtNLM"/>
    </source>
</evidence>
<dbReference type="InParanoid" id="D8QCY2"/>
<dbReference type="InterPro" id="IPR011333">
    <property type="entry name" value="SKP1/BTB/POZ_sf"/>
</dbReference>
<organism evidence="3">
    <name type="scientific">Schizophyllum commune (strain H4-8 / FGSC 9210)</name>
    <name type="common">Split gill fungus</name>
    <dbReference type="NCBI Taxonomy" id="578458"/>
    <lineage>
        <taxon>Eukaryota</taxon>
        <taxon>Fungi</taxon>
        <taxon>Dikarya</taxon>
        <taxon>Basidiomycota</taxon>
        <taxon>Agaricomycotina</taxon>
        <taxon>Agaricomycetes</taxon>
        <taxon>Agaricomycetidae</taxon>
        <taxon>Agaricales</taxon>
        <taxon>Schizophyllaceae</taxon>
        <taxon>Schizophyllum</taxon>
    </lineage>
</organism>
<dbReference type="GeneID" id="9591334"/>
<evidence type="ECO:0000313" key="2">
    <source>
        <dbReference type="EMBL" id="EFI95011.1"/>
    </source>
</evidence>
<feature type="compositionally biased region" description="Polar residues" evidence="1">
    <location>
        <begin position="248"/>
        <end position="265"/>
    </location>
</feature>
<dbReference type="AlphaFoldDB" id="D8QCY2"/>
<protein>
    <recommendedName>
        <fullName evidence="4">BTB domain-containing protein</fullName>
    </recommendedName>
</protein>
<sequence length="745" mass="81609">MAATLAELKTYDLKETIDQEDLSVTIKDKAQLSPPSANAVACTILQLHSASDAQAPLRLFVPHRLLLIAPPPQTNQSSSLPDETTQSYLYSLAKQAEEAAVSQSCSSILAGLGSESDDFGDVAVWLGQGEYGRGHEADALKRLGFEQWATHGQISVLPPSSVLANFKQPTPQLAKLAEDIAWLTDAHFFRLQVPGMSGGVVVFFYLGQLAVHGKPAGWGGLHRTEYANLMPHAVTPGQQRATMMCFSSSQHGRSNSTSSSRNEGGNTLMPCVKRAGVETGRCGSDEWSHYGVTTTFRITNLDERDPNHRVTDGCGFGWRFTYVLTTQNTGAPGTSNANPDQSTQRQLLSIGFDPYLLVRASVGIVDIVARSSQSLMRDTSKTLASLNGNSVSVRDDRGNALQSATCPVCDFVYRDIRDLKADTITISVAFQSPSIRMPALPPVSPAAAKFTQRVYDTILTGAEVNDVEFILPSRKSLDRVTAYGAVYGNREVLHGMSSYLDTLLFDDHFSEASPQEFGLYKAPTTSQVLDYESDSDLEEENEDEAKSAAQGKTARSTHGEGEAQGNDEERSSSPTGIVALSDAFDDPQKLNHVAKVERKKGRVVHVDGFAYHTWKALIFYVYTGKIDFRPLKSTTAFQTSSQTEVSPAACSPKSMYRIAHMLEIPELQTLCLRNIEAQLSSENIVQEAFSAFTSWYPDVKEMEILTLKKYYNECAEERKAILGRVVKGELPHCEDIVEAMMNFTK</sequence>
<dbReference type="OrthoDB" id="10261040at2759"/>
<name>D8QCY2_SCHCM</name>
<dbReference type="VEuPathDB" id="FungiDB:SCHCODRAFT_02670739"/>
<keyword evidence="3" id="KW-1185">Reference proteome</keyword>
<evidence type="ECO:0000313" key="3">
    <source>
        <dbReference type="Proteomes" id="UP000007431"/>
    </source>
</evidence>
<proteinExistence type="predicted"/>
<feature type="compositionally biased region" description="Acidic residues" evidence="1">
    <location>
        <begin position="532"/>
        <end position="543"/>
    </location>
</feature>
<reference evidence="2 3" key="1">
    <citation type="journal article" date="2010" name="Nat. Biotechnol.">
        <title>Genome sequence of the model mushroom Schizophyllum commune.</title>
        <authorList>
            <person name="Ohm R.A."/>
            <person name="de Jong J.F."/>
            <person name="Lugones L.G."/>
            <person name="Aerts A."/>
            <person name="Kothe E."/>
            <person name="Stajich J.E."/>
            <person name="de Vries R.P."/>
            <person name="Record E."/>
            <person name="Levasseur A."/>
            <person name="Baker S.E."/>
            <person name="Bartholomew K.A."/>
            <person name="Coutinho P.M."/>
            <person name="Erdmann S."/>
            <person name="Fowler T.J."/>
            <person name="Gathman A.C."/>
            <person name="Lombard V."/>
            <person name="Henrissat B."/>
            <person name="Knabe N."/>
            <person name="Kuees U."/>
            <person name="Lilly W.W."/>
            <person name="Lindquist E."/>
            <person name="Lucas S."/>
            <person name="Magnuson J.K."/>
            <person name="Piumi F."/>
            <person name="Raudaskoski M."/>
            <person name="Salamov A."/>
            <person name="Schmutz J."/>
            <person name="Schwarze F.W.M.R."/>
            <person name="vanKuyk P.A."/>
            <person name="Horton J.S."/>
            <person name="Grigoriev I.V."/>
            <person name="Woesten H.A.B."/>
        </authorList>
    </citation>
    <scope>NUCLEOTIDE SEQUENCE [LARGE SCALE GENOMIC DNA]</scope>
    <source>
        <strain evidence="3">H4-8 / FGSC 9210</strain>
    </source>
</reference>